<dbReference type="PANTHER" id="PTHR35191">
    <property type="entry name" value="PROPHAGE SIDE TAIL FIBER PROTEIN HOMOLOG STFQ-RELATED"/>
    <property type="match status" value="1"/>
</dbReference>
<sequence>MEDASLTTKGVVKLSSAVDSTSESLAATPKAVKAANDNANSRVPSNRKVNGKALTADITLTPKDIGTLNSVTMSFSGGAGWFKLATVTMPQASSIVYIALIGGAGYNVGSPHQAGISELVLRAGNGNPKGITGALWKRTAVGLANFAWINTSGDTYDIYVEIGNYATSVNIHWDCTANASVSIYTSPTYSASKPSSVTDGVVYTMYSTHQKPTPLDIGALPTTGGTVSGPLSVTGGITGTLNGNASTATKLQTARSIGGVGFDGSANINLPGVNTTGNQNTTGNAATATKLQTARTIGGVSFDGTANINLPGVNTAGNQSTTGNAATATKLQTARTINGVKFDGSADITLTPANLDVYSKSEIDNKKGMRKYTFSAPANAVSGKWYPIVFRRSRGSTDELASRVVITTGSSVGGYAMNNCEFNGFVMPGGWSDRGSYAAGFFSIYSTAERAIHSIISSVKDDDLCSVFYVEARAFPIKIFAEEGLNVIVPTADYAVGQTTYKWGATDPLSESTNAQIILDFKNGRGYYCSHPFISSLSGNAATATKLQTARTIGGVAFDGSANINLPGVNTAGNQNTTGNAATATKLQTARNINGVKFDGSGDININTLVSRGRVTALSGSTQGTAGIQMYEAYSTSYPTTYGNVLHMKGASAAGEGELLIGWSGTSGAHAPVFIRSRRDTTDAAWSAWAQVYTSRDSIPGVNATGNQNTTGNAATATKLQTARKIAGVAFDGSADITLTAANLNAYTKTEVTNLLSSYVKSSALPSMTVRTSSISGGDMGMSLSTFISHLKSNGAFSKRYWIGFGDAMGFNAGSINNITGFGAVELAESIIEVFNLPNGDYTIRLTTSHKADYGGVTNAILVYHYRSNRSPSGQWLKFAGTVGATSN</sequence>
<dbReference type="InterPro" id="IPR051934">
    <property type="entry name" value="Phage_Tail_Fiber_Structural"/>
</dbReference>
<gene>
    <name evidence="3" type="ORF">J8F57_002796</name>
</gene>
<evidence type="ECO:0000313" key="4">
    <source>
        <dbReference type="Proteomes" id="UP000868636"/>
    </source>
</evidence>
<comment type="subcellular location">
    <subcellularLocation>
        <location evidence="1">Virion</location>
    </subcellularLocation>
</comment>
<dbReference type="InterPro" id="IPR005068">
    <property type="entry name" value="Phage_lambda_Stf-r2"/>
</dbReference>
<dbReference type="AlphaFoldDB" id="A0AAN5UEM1"/>
<proteinExistence type="predicted"/>
<reference evidence="3" key="2">
    <citation type="submission" date="2021-03" db="EMBL/GenBank/DDBJ databases">
        <authorList>
            <consortium name="NCBI Pathogen Detection Project"/>
        </authorList>
    </citation>
    <scope>NUCLEOTIDE SEQUENCE</scope>
    <source>
        <strain evidence="3">SJP41</strain>
    </source>
</reference>
<evidence type="ECO:0000313" key="3">
    <source>
        <dbReference type="EMBL" id="HAZ7492566.1"/>
    </source>
</evidence>
<dbReference type="PANTHER" id="PTHR35191:SF1">
    <property type="entry name" value="PROPHAGE SIDE TAIL FIBER PROTEIN HOMOLOG STFQ-RELATED"/>
    <property type="match status" value="1"/>
</dbReference>
<organism evidence="3 4">
    <name type="scientific">Escherichia coli</name>
    <dbReference type="NCBI Taxonomy" id="562"/>
    <lineage>
        <taxon>Bacteria</taxon>
        <taxon>Pseudomonadati</taxon>
        <taxon>Pseudomonadota</taxon>
        <taxon>Gammaproteobacteria</taxon>
        <taxon>Enterobacterales</taxon>
        <taxon>Enterobacteriaceae</taxon>
        <taxon>Escherichia</taxon>
    </lineage>
</organism>
<dbReference type="Pfam" id="PF03406">
    <property type="entry name" value="Phage_fiber_2"/>
    <property type="match status" value="1"/>
</dbReference>
<dbReference type="Proteomes" id="UP000868636">
    <property type="component" value="Unassembled WGS sequence"/>
</dbReference>
<evidence type="ECO:0000256" key="2">
    <source>
        <dbReference type="ARBA" id="ARBA00022581"/>
    </source>
</evidence>
<reference evidence="3" key="1">
    <citation type="journal article" date="2018" name="Genome Biol.">
        <title>SKESA: strategic k-mer extension for scrupulous assemblies.</title>
        <authorList>
            <person name="Souvorov A."/>
            <person name="Agarwala R."/>
            <person name="Lipman D.J."/>
        </authorList>
    </citation>
    <scope>NUCLEOTIDE SEQUENCE</scope>
    <source>
        <strain evidence="3">SJP41</strain>
    </source>
</reference>
<protein>
    <submittedName>
        <fullName evidence="3">Phage tail protein</fullName>
    </submittedName>
</protein>
<dbReference type="GO" id="GO:0019062">
    <property type="term" value="P:virion attachment to host cell"/>
    <property type="evidence" value="ECO:0007669"/>
    <property type="project" value="InterPro"/>
</dbReference>
<dbReference type="GO" id="GO:0046718">
    <property type="term" value="P:symbiont entry into host cell"/>
    <property type="evidence" value="ECO:0007669"/>
    <property type="project" value="InterPro"/>
</dbReference>
<name>A0AAN5UEM1_ECOLX</name>
<dbReference type="EMBL" id="DADPIR010000018">
    <property type="protein sequence ID" value="HAZ7492566.1"/>
    <property type="molecule type" value="Genomic_DNA"/>
</dbReference>
<keyword evidence="2" id="KW-0945">Host-virus interaction</keyword>
<accession>A0AAN5UEM1</accession>
<evidence type="ECO:0000256" key="1">
    <source>
        <dbReference type="ARBA" id="ARBA00004328"/>
    </source>
</evidence>
<comment type="caution">
    <text evidence="3">The sequence shown here is derived from an EMBL/GenBank/DDBJ whole genome shotgun (WGS) entry which is preliminary data.</text>
</comment>